<dbReference type="Pfam" id="PF00690">
    <property type="entry name" value="Cation_ATPase_N"/>
    <property type="match status" value="1"/>
</dbReference>
<feature type="transmembrane region" description="Helical" evidence="13">
    <location>
        <begin position="71"/>
        <end position="89"/>
    </location>
</feature>
<evidence type="ECO:0000256" key="11">
    <source>
        <dbReference type="ARBA" id="ARBA00023136"/>
    </source>
</evidence>
<dbReference type="InterPro" id="IPR008250">
    <property type="entry name" value="ATPase_P-typ_transduc_dom_A_sf"/>
</dbReference>
<feature type="transmembrane region" description="Helical" evidence="13">
    <location>
        <begin position="997"/>
        <end position="1016"/>
    </location>
</feature>
<dbReference type="Gene3D" id="1.20.1110.10">
    <property type="entry name" value="Calcium-transporting ATPase, transmembrane domain"/>
    <property type="match status" value="2"/>
</dbReference>
<dbReference type="GO" id="GO:0016020">
    <property type="term" value="C:membrane"/>
    <property type="evidence" value="ECO:0007669"/>
    <property type="project" value="UniProtKB-SubCell"/>
</dbReference>
<dbReference type="Pfam" id="PF12409">
    <property type="entry name" value="P5-ATPase"/>
    <property type="match status" value="1"/>
</dbReference>
<evidence type="ECO:0000256" key="10">
    <source>
        <dbReference type="ARBA" id="ARBA00022989"/>
    </source>
</evidence>
<dbReference type="InterPro" id="IPR044492">
    <property type="entry name" value="P_typ_ATPase_HD_dom"/>
</dbReference>
<dbReference type="PANTHER" id="PTHR45630:SF8">
    <property type="entry name" value="CATION-TRANSPORTING ATPASE"/>
    <property type="match status" value="1"/>
</dbReference>
<evidence type="ECO:0000256" key="8">
    <source>
        <dbReference type="ARBA" id="ARBA00022842"/>
    </source>
</evidence>
<evidence type="ECO:0000256" key="13">
    <source>
        <dbReference type="RuleBase" id="RU362082"/>
    </source>
</evidence>
<feature type="transmembrane region" description="Helical" evidence="13">
    <location>
        <begin position="1116"/>
        <end position="1135"/>
    </location>
</feature>
<keyword evidence="5 13" id="KW-0479">Metal-binding</keyword>
<dbReference type="InterPro" id="IPR047821">
    <property type="entry name" value="P5B-type_ATPase"/>
</dbReference>
<comment type="subcellular location">
    <subcellularLocation>
        <location evidence="1 13">Membrane</location>
        <topology evidence="1 13">Multi-pass membrane protein</topology>
    </subcellularLocation>
</comment>
<feature type="transmembrane region" description="Helical" evidence="13">
    <location>
        <begin position="257"/>
        <end position="277"/>
    </location>
</feature>
<dbReference type="OrthoDB" id="48943at2759"/>
<dbReference type="SUPFAM" id="SSF81653">
    <property type="entry name" value="Calcium ATPase, transduction domain A"/>
    <property type="match status" value="1"/>
</dbReference>
<dbReference type="SFLD" id="SFLDG00002">
    <property type="entry name" value="C1.7:_P-type_atpase_like"/>
    <property type="match status" value="1"/>
</dbReference>
<proteinExistence type="inferred from homology"/>
<evidence type="ECO:0000256" key="4">
    <source>
        <dbReference type="ARBA" id="ARBA00022692"/>
    </source>
</evidence>
<dbReference type="GO" id="GO:0019829">
    <property type="term" value="F:ATPase-coupled monoatomic cation transmembrane transporter activity"/>
    <property type="evidence" value="ECO:0007669"/>
    <property type="project" value="UniProtKB-UniRule"/>
</dbReference>
<organism evidence="16 17">
    <name type="scientific">Conidiobolus coronatus (strain ATCC 28846 / CBS 209.66 / NRRL 28638)</name>
    <name type="common">Delacroixia coronata</name>
    <dbReference type="NCBI Taxonomy" id="796925"/>
    <lineage>
        <taxon>Eukaryota</taxon>
        <taxon>Fungi</taxon>
        <taxon>Fungi incertae sedis</taxon>
        <taxon>Zoopagomycota</taxon>
        <taxon>Entomophthoromycotina</taxon>
        <taxon>Entomophthoromycetes</taxon>
        <taxon>Entomophthorales</taxon>
        <taxon>Ancylistaceae</taxon>
        <taxon>Conidiobolus</taxon>
    </lineage>
</organism>
<dbReference type="PROSITE" id="PS00154">
    <property type="entry name" value="ATPASE_E1_E2"/>
    <property type="match status" value="1"/>
</dbReference>
<dbReference type="Pfam" id="PF00122">
    <property type="entry name" value="E1-E2_ATPase"/>
    <property type="match status" value="1"/>
</dbReference>
<dbReference type="OMA" id="SGWKDPL"/>
<feature type="region of interest" description="Disordered" evidence="14">
    <location>
        <begin position="1200"/>
        <end position="1228"/>
    </location>
</feature>
<evidence type="ECO:0000256" key="5">
    <source>
        <dbReference type="ARBA" id="ARBA00022723"/>
    </source>
</evidence>
<dbReference type="SUPFAM" id="SSF81660">
    <property type="entry name" value="Metal cation-transporting ATPase, ATP-binding domain N"/>
    <property type="match status" value="1"/>
</dbReference>
<dbReference type="GO" id="GO:0006874">
    <property type="term" value="P:intracellular calcium ion homeostasis"/>
    <property type="evidence" value="ECO:0007669"/>
    <property type="project" value="TreeGrafter"/>
</dbReference>
<keyword evidence="10 13" id="KW-1133">Transmembrane helix</keyword>
<dbReference type="NCBIfam" id="TIGR01657">
    <property type="entry name" value="P-ATPase-V"/>
    <property type="match status" value="1"/>
</dbReference>
<keyword evidence="9 13" id="KW-1278">Translocase</keyword>
<dbReference type="InterPro" id="IPR006544">
    <property type="entry name" value="P-type_TPase_V"/>
</dbReference>
<feature type="transmembrane region" description="Helical" evidence="13">
    <location>
        <begin position="450"/>
        <end position="470"/>
    </location>
</feature>
<dbReference type="PRINTS" id="PR00120">
    <property type="entry name" value="HATPASE"/>
</dbReference>
<dbReference type="SUPFAM" id="SSF56784">
    <property type="entry name" value="HAD-like"/>
    <property type="match status" value="1"/>
</dbReference>
<dbReference type="InterPro" id="IPR047819">
    <property type="entry name" value="P5A-ATPase_N"/>
</dbReference>
<feature type="transmembrane region" description="Helical" evidence="13">
    <location>
        <begin position="490"/>
        <end position="510"/>
    </location>
</feature>
<dbReference type="SFLD" id="SFLDF00027">
    <property type="entry name" value="p-type_atpase"/>
    <property type="match status" value="1"/>
</dbReference>
<dbReference type="Pfam" id="PF00689">
    <property type="entry name" value="Cation_ATPase_C"/>
    <property type="match status" value="1"/>
</dbReference>
<evidence type="ECO:0000313" key="17">
    <source>
        <dbReference type="Proteomes" id="UP000070444"/>
    </source>
</evidence>
<protein>
    <recommendedName>
        <fullName evidence="13">Cation-transporting ATPase</fullName>
        <ecNumber evidence="13">7.2.2.-</ecNumber>
    </recommendedName>
</protein>
<dbReference type="Gene3D" id="2.70.150.10">
    <property type="entry name" value="Calcium-transporting ATPase, cytoplasmic transduction domain A"/>
    <property type="match status" value="2"/>
</dbReference>
<dbReference type="InterPro" id="IPR059000">
    <property type="entry name" value="ATPase_P-type_domA"/>
</dbReference>
<keyword evidence="4 13" id="KW-0812">Transmembrane</keyword>
<dbReference type="Pfam" id="PF13246">
    <property type="entry name" value="Cation_ATPase"/>
    <property type="match status" value="1"/>
</dbReference>
<evidence type="ECO:0000256" key="12">
    <source>
        <dbReference type="ARBA" id="ARBA00049360"/>
    </source>
</evidence>
<dbReference type="InterPro" id="IPR023214">
    <property type="entry name" value="HAD_sf"/>
</dbReference>
<evidence type="ECO:0000256" key="6">
    <source>
        <dbReference type="ARBA" id="ARBA00022741"/>
    </source>
</evidence>
<dbReference type="InterPro" id="IPR023298">
    <property type="entry name" value="ATPase_P-typ_TM_dom_sf"/>
</dbReference>
<comment type="similarity">
    <text evidence="2 13">Belongs to the cation transport ATPase (P-type) (TC 3.A.3) family. Type V subfamily.</text>
</comment>
<dbReference type="NCBIfam" id="TIGR01494">
    <property type="entry name" value="ATPase_P-type"/>
    <property type="match status" value="2"/>
</dbReference>
<feature type="transmembrane region" description="Helical" evidence="13">
    <location>
        <begin position="1085"/>
        <end position="1104"/>
    </location>
</feature>
<dbReference type="FunFam" id="3.40.50.1000:FF:000068">
    <property type="entry name" value="Cation-transporting ATPase"/>
    <property type="match status" value="1"/>
</dbReference>
<feature type="region of interest" description="Disordered" evidence="14">
    <location>
        <begin position="619"/>
        <end position="638"/>
    </location>
</feature>
<keyword evidence="11 13" id="KW-0472">Membrane</keyword>
<dbReference type="Gene3D" id="3.40.50.1000">
    <property type="entry name" value="HAD superfamily/HAD-like"/>
    <property type="match status" value="2"/>
</dbReference>
<keyword evidence="7 13" id="KW-0067">ATP-binding</keyword>
<dbReference type="InterPro" id="IPR001757">
    <property type="entry name" value="P_typ_ATPase"/>
</dbReference>
<evidence type="ECO:0000256" key="1">
    <source>
        <dbReference type="ARBA" id="ARBA00004141"/>
    </source>
</evidence>
<accession>A0A137NTD0</accession>
<dbReference type="SUPFAM" id="SSF81665">
    <property type="entry name" value="Calcium ATPase, transmembrane domain M"/>
    <property type="match status" value="1"/>
</dbReference>
<dbReference type="GO" id="GO:0005524">
    <property type="term" value="F:ATP binding"/>
    <property type="evidence" value="ECO:0007669"/>
    <property type="project" value="UniProtKB-UniRule"/>
</dbReference>
<keyword evidence="8 13" id="KW-0460">Magnesium</keyword>
<dbReference type="PANTHER" id="PTHR45630">
    <property type="entry name" value="CATION-TRANSPORTING ATPASE-RELATED"/>
    <property type="match status" value="1"/>
</dbReference>
<feature type="transmembrane region" description="Helical" evidence="13">
    <location>
        <begin position="1037"/>
        <end position="1059"/>
    </location>
</feature>
<dbReference type="Proteomes" id="UP000070444">
    <property type="component" value="Unassembled WGS sequence"/>
</dbReference>
<dbReference type="InterPro" id="IPR004014">
    <property type="entry name" value="ATPase_P-typ_cation-transptr_N"/>
</dbReference>
<dbReference type="SFLD" id="SFLDS00003">
    <property type="entry name" value="Haloacid_Dehalogenase"/>
    <property type="match status" value="1"/>
</dbReference>
<dbReference type="STRING" id="796925.A0A137NTD0"/>
<dbReference type="InterPro" id="IPR006068">
    <property type="entry name" value="ATPase_P-typ_cation-transptr_C"/>
</dbReference>
<evidence type="ECO:0000313" key="16">
    <source>
        <dbReference type="EMBL" id="KXN66057.1"/>
    </source>
</evidence>
<dbReference type="InterPro" id="IPR036412">
    <property type="entry name" value="HAD-like_sf"/>
</dbReference>
<feature type="transmembrane region" description="Helical" evidence="13">
    <location>
        <begin position="1155"/>
        <end position="1177"/>
    </location>
</feature>
<sequence>MDHETNHDPEKLQVSSDTVQIHDFNSPKNSDEFNRNTTFIPPNAGVSQKFDLESDDLYITVTGYRTNQMKWLGYILLCIFTLGIGYLVLRWLPKRRIRMVGEQVELDKAEWLVVENQFHEFDILEIFNFNYGGGMNTLFYNHDEVKAESKQDQDKFEDMSSVTQLKGFEYRFVRFILNPVTNSFQELRLWQDFRWSNLSSCHSGLSSQEYTERLQLFGPNVIEIPKKSIPKLLFDEILNPFYCFQIFSIILWCCEDYYYYAGCIFVISVFSITTTLIDTKKNLRKMRKMARCIVPVNVYRNRKWQMIDSDFLVPGDIFEVNSEDYNVFPCDSLLLQGDCVINESMLTGESIPVSKVPISDMDLVFEEFGPRMNASGIFSPELSKSLLFSGTHIVRIRPGSVPANVHPDRNIEKKQAIAMVVRSGYNTTKGNLVRSILYPRPNLFKFYRDSFYFVGMLFGVALIGFFISLWQFLSLGVGWHQIVLKALDLITIVVPPALPATMSIGLSFAISRLKKADIFCISPSRVNVCGKVDIMCFDKTGTLTEDGLDVLGIHDIKNSLFENLETKPFAIDDPENHSPIDLMYAFATCHSIKNVNGTLMGDPLDLRMFEFTQWNLDEGEKDNGDDTNSHGPSIIVRPPHAPRYSMDYSLSSALPKDYTEIKVLNTFEFVSSLRRMSVVVQRYKSSSYEVFLKGAPEIMTAPLCRPETLPSNYHELVASYTHQGYRVIALAGKSLESIDVDNLGKAKRTEYESDLTFLGLIVFENKLKEMTTSSIKTLAAANIRQVMCTGDNHLTAISVAKQCGIVDEKAVVFVPKIIDATNNHTADKVVWESIDDASTRLDSVTLRPSENLINKYTLAVTGDAFRWIMDFSEETIINEMLSKATVYARMSPDEKQELVEKLQQLDYTVGFCGDGANDCGALKAADMGISLSEAEASVAAPFTSRITDIRCVSKVIREGRAALVTSFSCFKYMALYSVIQFTSIIILYVYGSGLGDLQFLWFDLFTIIPLAVFMGRTEANSKIHKKSPTANLMSARVVSSFLGQTVIVIIFQVCAWIYIHTKPWYEKPAFDPDDKNIENFDNTTLFLVSSFQYVFLAVVFSLGARHRRSMFTNYPFMATVVILLVIAVVLSFGGFEWANNAFQLVTLGSEMHYIIIIYAAINFVTVLIYEFYGVELIHSIAKKANRRLKARKAKGYKLAQTSSPVMSDRELSSDEEDTYLGNKHDGYR</sequence>
<dbReference type="InterPro" id="IPR018303">
    <property type="entry name" value="ATPase_P-typ_P_site"/>
</dbReference>
<dbReference type="EMBL" id="KQ964773">
    <property type="protein sequence ID" value="KXN66057.1"/>
    <property type="molecule type" value="Genomic_DNA"/>
</dbReference>
<dbReference type="Gene3D" id="3.40.1110.10">
    <property type="entry name" value="Calcium-transporting ATPase, cytoplasmic domain N"/>
    <property type="match status" value="1"/>
</dbReference>
<evidence type="ECO:0000259" key="15">
    <source>
        <dbReference type="SMART" id="SM00831"/>
    </source>
</evidence>
<dbReference type="CDD" id="cd07542">
    <property type="entry name" value="P-type_ATPase_cation"/>
    <property type="match status" value="1"/>
</dbReference>
<dbReference type="PRINTS" id="PR00119">
    <property type="entry name" value="CATATPASE"/>
</dbReference>
<name>A0A137NTD0_CONC2</name>
<comment type="catalytic activity">
    <reaction evidence="12 13">
        <text>ATP + H2O = ADP + phosphate + H(+)</text>
        <dbReference type="Rhea" id="RHEA:13065"/>
        <dbReference type="ChEBI" id="CHEBI:15377"/>
        <dbReference type="ChEBI" id="CHEBI:15378"/>
        <dbReference type="ChEBI" id="CHEBI:30616"/>
        <dbReference type="ChEBI" id="CHEBI:43474"/>
        <dbReference type="ChEBI" id="CHEBI:456216"/>
    </reaction>
</comment>
<dbReference type="FunFam" id="1.20.1110.10:FF:000023">
    <property type="entry name" value="Cation-transporting ATPase"/>
    <property type="match status" value="1"/>
</dbReference>
<dbReference type="EC" id="7.2.2.-" evidence="13"/>
<keyword evidence="6 13" id="KW-0547">Nucleotide-binding</keyword>
<dbReference type="AlphaFoldDB" id="A0A137NTD0"/>
<evidence type="ECO:0000256" key="2">
    <source>
        <dbReference type="ARBA" id="ARBA00006000"/>
    </source>
</evidence>
<keyword evidence="17" id="KW-1185">Reference proteome</keyword>
<feature type="domain" description="Cation-transporting P-type ATPase N-terminal" evidence="15">
    <location>
        <begin position="194"/>
        <end position="257"/>
    </location>
</feature>
<dbReference type="GO" id="GO:0016887">
    <property type="term" value="F:ATP hydrolysis activity"/>
    <property type="evidence" value="ECO:0007669"/>
    <property type="project" value="InterPro"/>
</dbReference>
<dbReference type="GO" id="GO:0046872">
    <property type="term" value="F:metal ion binding"/>
    <property type="evidence" value="ECO:0007669"/>
    <property type="project" value="UniProtKB-UniRule"/>
</dbReference>
<dbReference type="InterPro" id="IPR023299">
    <property type="entry name" value="ATPase_P-typ_cyto_dom_N"/>
</dbReference>
<evidence type="ECO:0000256" key="3">
    <source>
        <dbReference type="ARBA" id="ARBA00022553"/>
    </source>
</evidence>
<gene>
    <name evidence="16" type="ORF">CONCODRAFT_44112</name>
</gene>
<evidence type="ECO:0000256" key="9">
    <source>
        <dbReference type="ARBA" id="ARBA00022967"/>
    </source>
</evidence>
<evidence type="ECO:0000256" key="7">
    <source>
        <dbReference type="ARBA" id="ARBA00022840"/>
    </source>
</evidence>
<evidence type="ECO:0000256" key="14">
    <source>
        <dbReference type="SAM" id="MobiDB-lite"/>
    </source>
</evidence>
<dbReference type="SMART" id="SM00831">
    <property type="entry name" value="Cation_ATPase_N"/>
    <property type="match status" value="1"/>
</dbReference>
<reference evidence="16 17" key="1">
    <citation type="journal article" date="2015" name="Genome Biol. Evol.">
        <title>Phylogenomic analyses indicate that early fungi evolved digesting cell walls of algal ancestors of land plants.</title>
        <authorList>
            <person name="Chang Y."/>
            <person name="Wang S."/>
            <person name="Sekimoto S."/>
            <person name="Aerts A.L."/>
            <person name="Choi C."/>
            <person name="Clum A."/>
            <person name="LaButti K.M."/>
            <person name="Lindquist E.A."/>
            <person name="Yee Ngan C."/>
            <person name="Ohm R.A."/>
            <person name="Salamov A.A."/>
            <person name="Grigoriev I.V."/>
            <person name="Spatafora J.W."/>
            <person name="Berbee M.L."/>
        </authorList>
    </citation>
    <scope>NUCLEOTIDE SEQUENCE [LARGE SCALE GENOMIC DNA]</scope>
    <source>
        <strain evidence="16 17">NRRL 28638</strain>
    </source>
</reference>
<dbReference type="GO" id="GO:0015662">
    <property type="term" value="F:P-type ion transporter activity"/>
    <property type="evidence" value="ECO:0007669"/>
    <property type="project" value="InterPro"/>
</dbReference>
<feature type="transmembrane region" description="Helical" evidence="13">
    <location>
        <begin position="973"/>
        <end position="991"/>
    </location>
</feature>
<keyword evidence="3" id="KW-0597">Phosphoprotein</keyword>